<gene>
    <name evidence="3" type="ORF">Vbra_13388</name>
</gene>
<evidence type="ECO:0000256" key="1">
    <source>
        <dbReference type="SAM" id="MobiDB-lite"/>
    </source>
</evidence>
<keyword evidence="4" id="KW-1185">Reference proteome</keyword>
<dbReference type="EMBL" id="CDMY01000315">
    <property type="protein sequence ID" value="CEM02001.1"/>
    <property type="molecule type" value="Genomic_DNA"/>
</dbReference>
<feature type="chain" id="PRO_5005187599" evidence="2">
    <location>
        <begin position="23"/>
        <end position="211"/>
    </location>
</feature>
<keyword evidence="2" id="KW-0732">Signal</keyword>
<evidence type="ECO:0000313" key="4">
    <source>
        <dbReference type="Proteomes" id="UP000041254"/>
    </source>
</evidence>
<dbReference type="VEuPathDB" id="CryptoDB:Vbra_13388"/>
<accession>A0A0G4ETQ4</accession>
<dbReference type="InParanoid" id="A0A0G4ETQ4"/>
<organism evidence="3 4">
    <name type="scientific">Vitrella brassicaformis (strain CCMP3155)</name>
    <dbReference type="NCBI Taxonomy" id="1169540"/>
    <lineage>
        <taxon>Eukaryota</taxon>
        <taxon>Sar</taxon>
        <taxon>Alveolata</taxon>
        <taxon>Colpodellida</taxon>
        <taxon>Vitrellaceae</taxon>
        <taxon>Vitrella</taxon>
    </lineage>
</organism>
<sequence>MERMVLAHVLAVCGSFLVLVSAQDPDAPYEDWSGLTNPGRTAVDKFVKSLPELEEDPAMTGEDPTRYRHPRVRTNFMWLMMDSVVVDGKCICLYETDHPTPFDHGVGGWNVHGDPAGPDEWSIREICTQRAAIAGEDFQVQAVFNDIQCGHGPPIETDLKDEQDACRRALFISDVNAPYITNEGTEEEPCFMGPEWDLDSLGPKTSSRLMR</sequence>
<feature type="region of interest" description="Disordered" evidence="1">
    <location>
        <begin position="186"/>
        <end position="211"/>
    </location>
</feature>
<proteinExistence type="predicted"/>
<reference evidence="3 4" key="1">
    <citation type="submission" date="2014-11" db="EMBL/GenBank/DDBJ databases">
        <authorList>
            <person name="Zhu J."/>
            <person name="Qi W."/>
            <person name="Song R."/>
        </authorList>
    </citation>
    <scope>NUCLEOTIDE SEQUENCE [LARGE SCALE GENOMIC DNA]</scope>
</reference>
<name>A0A0G4ETQ4_VITBC</name>
<evidence type="ECO:0000313" key="3">
    <source>
        <dbReference type="EMBL" id="CEM02001.1"/>
    </source>
</evidence>
<protein>
    <submittedName>
        <fullName evidence="3">Uncharacterized protein</fullName>
    </submittedName>
</protein>
<feature type="signal peptide" evidence="2">
    <location>
        <begin position="1"/>
        <end position="22"/>
    </location>
</feature>
<dbReference type="Proteomes" id="UP000041254">
    <property type="component" value="Unassembled WGS sequence"/>
</dbReference>
<dbReference type="AlphaFoldDB" id="A0A0G4ETQ4"/>
<evidence type="ECO:0000256" key="2">
    <source>
        <dbReference type="SAM" id="SignalP"/>
    </source>
</evidence>